<dbReference type="AlphaFoldDB" id="A0A315ZAF3"/>
<accession>A0A315ZAF3</accession>
<evidence type="ECO:0000313" key="2">
    <source>
        <dbReference type="Proteomes" id="UP000245535"/>
    </source>
</evidence>
<dbReference type="RefSeq" id="WP_109618175.1">
    <property type="nucleotide sequence ID" value="NZ_QGDO01000003.1"/>
</dbReference>
<dbReference type="OrthoDB" id="979529at2"/>
<sequence>MTKFPKVLLIVCLALLTLSFISIDHVENNRVEKVKGILTSQKWTVVEVKRNKLTKENKMDGFRIEVGNVLSFNIDGKFGFKNNDYKYQAGKWVVNNKELVLVHDALTTESRIESTTYKIVKAKKGQLLLKRLTSPKGKIVLK</sequence>
<proteinExistence type="predicted"/>
<keyword evidence="2" id="KW-1185">Reference proteome</keyword>
<organism evidence="1 2">
    <name type="scientific">Sediminitomix flava</name>
    <dbReference type="NCBI Taxonomy" id="379075"/>
    <lineage>
        <taxon>Bacteria</taxon>
        <taxon>Pseudomonadati</taxon>
        <taxon>Bacteroidota</taxon>
        <taxon>Cytophagia</taxon>
        <taxon>Cytophagales</taxon>
        <taxon>Flammeovirgaceae</taxon>
        <taxon>Sediminitomix</taxon>
    </lineage>
</organism>
<gene>
    <name evidence="1" type="ORF">BC781_10368</name>
</gene>
<name>A0A315ZAF3_SEDFL</name>
<protein>
    <recommendedName>
        <fullName evidence="3">Lipocalin-like protein</fullName>
    </recommendedName>
</protein>
<dbReference type="EMBL" id="QGDO01000003">
    <property type="protein sequence ID" value="PWJ41818.1"/>
    <property type="molecule type" value="Genomic_DNA"/>
</dbReference>
<reference evidence="1 2" key="1">
    <citation type="submission" date="2018-03" db="EMBL/GenBank/DDBJ databases">
        <title>Genomic Encyclopedia of Archaeal and Bacterial Type Strains, Phase II (KMG-II): from individual species to whole genera.</title>
        <authorList>
            <person name="Goeker M."/>
        </authorList>
    </citation>
    <scope>NUCLEOTIDE SEQUENCE [LARGE SCALE GENOMIC DNA]</scope>
    <source>
        <strain evidence="1 2">DSM 28229</strain>
    </source>
</reference>
<evidence type="ECO:0008006" key="3">
    <source>
        <dbReference type="Google" id="ProtNLM"/>
    </source>
</evidence>
<dbReference type="Proteomes" id="UP000245535">
    <property type="component" value="Unassembled WGS sequence"/>
</dbReference>
<evidence type="ECO:0000313" key="1">
    <source>
        <dbReference type="EMBL" id="PWJ41818.1"/>
    </source>
</evidence>
<comment type="caution">
    <text evidence="1">The sequence shown here is derived from an EMBL/GenBank/DDBJ whole genome shotgun (WGS) entry which is preliminary data.</text>
</comment>